<protein>
    <recommendedName>
        <fullName evidence="1">DUF4062 domain-containing protein</fullName>
    </recommendedName>
</protein>
<dbReference type="InterPro" id="IPR025139">
    <property type="entry name" value="DUF4062"/>
</dbReference>
<dbReference type="Proteomes" id="UP000614580">
    <property type="component" value="Unassembled WGS sequence"/>
</dbReference>
<comment type="caution">
    <text evidence="2">The sequence shown here is derived from an EMBL/GenBank/DDBJ whole genome shotgun (WGS) entry which is preliminary data.</text>
</comment>
<evidence type="ECO:0000259" key="1">
    <source>
        <dbReference type="Pfam" id="PF13271"/>
    </source>
</evidence>
<feature type="domain" description="DUF4062" evidence="1">
    <location>
        <begin position="8"/>
        <end position="68"/>
    </location>
</feature>
<evidence type="ECO:0000313" key="2">
    <source>
        <dbReference type="EMBL" id="CAD7767112.1"/>
    </source>
</evidence>
<name>A0A812A282_9EURY</name>
<reference evidence="2" key="1">
    <citation type="submission" date="2020-12" db="EMBL/GenBank/DDBJ databases">
        <authorList>
            <person name="Hahn C.J."/>
            <person name="Laso-Perez R."/>
            <person name="Vulcano F."/>
            <person name="Vaziourakis K.-M."/>
            <person name="Stokke R."/>
            <person name="Steen I.H."/>
            <person name="Teske A."/>
            <person name="Boetius A."/>
            <person name="Liebeke M."/>
            <person name="Amann R."/>
            <person name="Knittel K."/>
        </authorList>
    </citation>
    <scope>NUCLEOTIDE SEQUENCE</scope>
    <source>
        <strain evidence="2">Gfbio:c6db26ca-90af-429b-aeed-0e3e8aed0b5e:GoM-Arc1_AMV-AAA_792_C10</strain>
    </source>
</reference>
<sequence>MVDNRVIKAFISSRDTLFDERKTAERTIRRMGFEPILGDVKTQPPSTNEKEWLEQVKESDIAILIVADEDSPYVREEIETCIFEGKSVLVLRKNREVQIEDSLKEFLEEMHQYAFI</sequence>
<dbReference type="AlphaFoldDB" id="A0A812A282"/>
<gene>
    <name evidence="2" type="ORF">DNFNHJIP_00519</name>
</gene>
<dbReference type="Pfam" id="PF13271">
    <property type="entry name" value="DUF4062"/>
    <property type="match status" value="1"/>
</dbReference>
<proteinExistence type="predicted"/>
<organism evidence="2 3">
    <name type="scientific">Candidatus Argoarchaeum ethanivorans</name>
    <dbReference type="NCBI Taxonomy" id="2608793"/>
    <lineage>
        <taxon>Archaea</taxon>
        <taxon>Methanobacteriati</taxon>
        <taxon>Methanobacteriota</taxon>
        <taxon>Stenosarchaea group</taxon>
        <taxon>Methanomicrobia</taxon>
        <taxon>Methanosarcinales</taxon>
        <taxon>Methanosarcinales incertae sedis</taxon>
        <taxon>GOM Arc I cluster</taxon>
        <taxon>Candidatus Argoarchaeum</taxon>
    </lineage>
</organism>
<evidence type="ECO:0000313" key="3">
    <source>
        <dbReference type="Proteomes" id="UP000614580"/>
    </source>
</evidence>
<accession>A0A812A282</accession>
<dbReference type="EMBL" id="CAJHZY010000059">
    <property type="protein sequence ID" value="CAD7767112.1"/>
    <property type="molecule type" value="Genomic_DNA"/>
</dbReference>